<keyword evidence="4" id="KW-1185">Reference proteome</keyword>
<keyword evidence="1" id="KW-0732">Signal</keyword>
<dbReference type="PROSITE" id="PS50041">
    <property type="entry name" value="C_TYPE_LECTIN_2"/>
    <property type="match status" value="1"/>
</dbReference>
<dbReference type="SUPFAM" id="SSF56436">
    <property type="entry name" value="C-type lectin-like"/>
    <property type="match status" value="1"/>
</dbReference>
<feature type="signal peptide" evidence="1">
    <location>
        <begin position="1"/>
        <end position="20"/>
    </location>
</feature>
<evidence type="ECO:0000256" key="1">
    <source>
        <dbReference type="SAM" id="SignalP"/>
    </source>
</evidence>
<comment type="caution">
    <text evidence="3">The sequence shown here is derived from an EMBL/GenBank/DDBJ whole genome shotgun (WGS) entry which is preliminary data.</text>
</comment>
<dbReference type="SMART" id="SM00034">
    <property type="entry name" value="CLECT"/>
    <property type="match status" value="1"/>
</dbReference>
<accession>A0AAV2IG56</accession>
<dbReference type="InterPro" id="IPR016186">
    <property type="entry name" value="C-type_lectin-like/link_sf"/>
</dbReference>
<evidence type="ECO:0000313" key="3">
    <source>
        <dbReference type="EMBL" id="CAL1546028.1"/>
    </source>
</evidence>
<evidence type="ECO:0000259" key="2">
    <source>
        <dbReference type="PROSITE" id="PS50041"/>
    </source>
</evidence>
<evidence type="ECO:0000313" key="4">
    <source>
        <dbReference type="Proteomes" id="UP001497497"/>
    </source>
</evidence>
<dbReference type="AlphaFoldDB" id="A0AAV2IG56"/>
<dbReference type="Proteomes" id="UP001497497">
    <property type="component" value="Unassembled WGS sequence"/>
</dbReference>
<dbReference type="InterPro" id="IPR001304">
    <property type="entry name" value="C-type_lectin-like"/>
</dbReference>
<feature type="domain" description="C-type lectin" evidence="2">
    <location>
        <begin position="194"/>
        <end position="300"/>
    </location>
</feature>
<dbReference type="EMBL" id="CAXITT010000760">
    <property type="protein sequence ID" value="CAL1546028.1"/>
    <property type="molecule type" value="Genomic_DNA"/>
</dbReference>
<protein>
    <recommendedName>
        <fullName evidence="2">C-type lectin domain-containing protein</fullName>
    </recommendedName>
</protein>
<sequence>MSPLLLCTLFLMSLSSSATGLQFNVQPTRIEFGLSKRFYLNCSFNHGTDPEMSSLVSLFISRSKDTTIVDFHEIASINTFSGSVSDIELDNATFSGVINNLGVSFISMEWKFPDEDVSGVYKCVANGVDGTGHPISVMSTSLVTSEIPDTKDLVQVVRNLMINMDYALENTCISGCWQRRLEQMMKARFEISLYKGHRYLLSKIANIASVAVAQESCELYGGYLAEIDDENEWLFVHSFIKSTKVDYRLVLIGGMDEGHTNHWVFQRTGRNVTYTKWGSGRPFVGYITYNCLYLFGDIDWFMVDFVCFETDRTYSTRYLCELPE</sequence>
<dbReference type="CDD" id="cd00037">
    <property type="entry name" value="CLECT"/>
    <property type="match status" value="1"/>
</dbReference>
<dbReference type="Gene3D" id="3.10.100.10">
    <property type="entry name" value="Mannose-Binding Protein A, subunit A"/>
    <property type="match status" value="1"/>
</dbReference>
<dbReference type="InterPro" id="IPR016187">
    <property type="entry name" value="CTDL_fold"/>
</dbReference>
<name>A0AAV2IG56_LYMST</name>
<proteinExistence type="predicted"/>
<organism evidence="3 4">
    <name type="scientific">Lymnaea stagnalis</name>
    <name type="common">Great pond snail</name>
    <name type="synonym">Helix stagnalis</name>
    <dbReference type="NCBI Taxonomy" id="6523"/>
    <lineage>
        <taxon>Eukaryota</taxon>
        <taxon>Metazoa</taxon>
        <taxon>Spiralia</taxon>
        <taxon>Lophotrochozoa</taxon>
        <taxon>Mollusca</taxon>
        <taxon>Gastropoda</taxon>
        <taxon>Heterobranchia</taxon>
        <taxon>Euthyneura</taxon>
        <taxon>Panpulmonata</taxon>
        <taxon>Hygrophila</taxon>
        <taxon>Lymnaeoidea</taxon>
        <taxon>Lymnaeidae</taxon>
        <taxon>Lymnaea</taxon>
    </lineage>
</organism>
<reference evidence="3 4" key="1">
    <citation type="submission" date="2024-04" db="EMBL/GenBank/DDBJ databases">
        <authorList>
            <consortium name="Genoscope - CEA"/>
            <person name="William W."/>
        </authorList>
    </citation>
    <scope>NUCLEOTIDE SEQUENCE [LARGE SCALE GENOMIC DNA]</scope>
</reference>
<gene>
    <name evidence="3" type="ORF">GSLYS_00019405001</name>
</gene>
<feature type="chain" id="PRO_5043528049" description="C-type lectin domain-containing protein" evidence="1">
    <location>
        <begin position="21"/>
        <end position="324"/>
    </location>
</feature>